<feature type="compositionally biased region" description="Basic and acidic residues" evidence="1">
    <location>
        <begin position="1"/>
        <end position="15"/>
    </location>
</feature>
<name>A0A3P6R6C2_CYLGO</name>
<dbReference type="AlphaFoldDB" id="A0A3P6R6C2"/>
<keyword evidence="3" id="KW-1185">Reference proteome</keyword>
<evidence type="ECO:0000313" key="2">
    <source>
        <dbReference type="EMBL" id="VDK51033.1"/>
    </source>
</evidence>
<organism evidence="2 3">
    <name type="scientific">Cylicostephanus goldi</name>
    <name type="common">Nematode worm</name>
    <dbReference type="NCBI Taxonomy" id="71465"/>
    <lineage>
        <taxon>Eukaryota</taxon>
        <taxon>Metazoa</taxon>
        <taxon>Ecdysozoa</taxon>
        <taxon>Nematoda</taxon>
        <taxon>Chromadorea</taxon>
        <taxon>Rhabditida</taxon>
        <taxon>Rhabditina</taxon>
        <taxon>Rhabditomorpha</taxon>
        <taxon>Strongyloidea</taxon>
        <taxon>Strongylidae</taxon>
        <taxon>Cylicostephanus</taxon>
    </lineage>
</organism>
<protein>
    <submittedName>
        <fullName evidence="2">Uncharacterized protein</fullName>
    </submittedName>
</protein>
<evidence type="ECO:0000256" key="1">
    <source>
        <dbReference type="SAM" id="MobiDB-lite"/>
    </source>
</evidence>
<gene>
    <name evidence="2" type="ORF">CGOC_LOCUS1944</name>
</gene>
<sequence length="94" mass="11003">MARDLTSENHDKELPSLDDSETTKCTMIMEDCDEDRLFSRANTLTNDGYDSAAKTPSYYGYEMSDQVQVHPHQIYLLTKTITLYVRKMLKNFRR</sequence>
<dbReference type="Proteomes" id="UP000271889">
    <property type="component" value="Unassembled WGS sequence"/>
</dbReference>
<feature type="region of interest" description="Disordered" evidence="1">
    <location>
        <begin position="1"/>
        <end position="22"/>
    </location>
</feature>
<proteinExistence type="predicted"/>
<evidence type="ECO:0000313" key="3">
    <source>
        <dbReference type="Proteomes" id="UP000271889"/>
    </source>
</evidence>
<accession>A0A3P6R6C2</accession>
<reference evidence="2 3" key="1">
    <citation type="submission" date="2018-11" db="EMBL/GenBank/DDBJ databases">
        <authorList>
            <consortium name="Pathogen Informatics"/>
        </authorList>
    </citation>
    <scope>NUCLEOTIDE SEQUENCE [LARGE SCALE GENOMIC DNA]</scope>
</reference>
<dbReference type="EMBL" id="UYRV01004058">
    <property type="protein sequence ID" value="VDK51033.1"/>
    <property type="molecule type" value="Genomic_DNA"/>
</dbReference>